<dbReference type="PANTHER" id="PTHR43279:SF1">
    <property type="entry name" value="CATECHOL-2,3-DIOXYGENASE"/>
    <property type="match status" value="1"/>
</dbReference>
<comment type="caution">
    <text evidence="2">The sequence shown here is derived from an EMBL/GenBank/DDBJ whole genome shotgun (WGS) entry which is preliminary data.</text>
</comment>
<evidence type="ECO:0000313" key="3">
    <source>
        <dbReference type="Proteomes" id="UP001281614"/>
    </source>
</evidence>
<dbReference type="PANTHER" id="PTHR43279">
    <property type="entry name" value="CATECHOL-2,3-DIOXYGENASE"/>
    <property type="match status" value="1"/>
</dbReference>
<dbReference type="InterPro" id="IPR029068">
    <property type="entry name" value="Glyas_Bleomycin-R_OHBP_Dase"/>
</dbReference>
<name>A0AAD9YDP6_COLKA</name>
<feature type="domain" description="VOC" evidence="1">
    <location>
        <begin position="11"/>
        <end position="128"/>
    </location>
</feature>
<dbReference type="PROSITE" id="PS51819">
    <property type="entry name" value="VOC"/>
    <property type="match status" value="1"/>
</dbReference>
<dbReference type="Proteomes" id="UP001281614">
    <property type="component" value="Unassembled WGS sequence"/>
</dbReference>
<dbReference type="Pfam" id="PF00903">
    <property type="entry name" value="Glyoxalase"/>
    <property type="match status" value="1"/>
</dbReference>
<evidence type="ECO:0000313" key="2">
    <source>
        <dbReference type="EMBL" id="KAK2757151.1"/>
    </source>
</evidence>
<reference evidence="2" key="1">
    <citation type="submission" date="2023-02" db="EMBL/GenBank/DDBJ databases">
        <title>Colletotrichum kahawae CIFC_Que2 genome sequencing and assembly.</title>
        <authorList>
            <person name="Baroncelli R."/>
        </authorList>
    </citation>
    <scope>NUCLEOTIDE SEQUENCE</scope>
    <source>
        <strain evidence="2">CIFC_Que2</strain>
    </source>
</reference>
<accession>A0AAD9YDP6</accession>
<sequence length="196" mass="21328">MTTDRVPAPSSIAHIGLRTRNPEKLVSFYQALLGAQVVLTNDFISVLTWDEEHHRLAIIHDANASPKQANASGLDHIALKFASAKDLAQVYSHAKEADITPKICLNHGVTTSLYYTDPDGNNIEAQIEAYNDPEDVQRHMKALDPTNIKAVKFDPEELLRRVDAGEDNESLRKAGLLGPQPAPIVTSMAKAVAGGN</sequence>
<dbReference type="SUPFAM" id="SSF54593">
    <property type="entry name" value="Glyoxalase/Bleomycin resistance protein/Dihydroxybiphenyl dioxygenase"/>
    <property type="match status" value="1"/>
</dbReference>
<evidence type="ECO:0000259" key="1">
    <source>
        <dbReference type="PROSITE" id="PS51819"/>
    </source>
</evidence>
<proteinExistence type="predicted"/>
<dbReference type="Gene3D" id="3.10.180.10">
    <property type="entry name" value="2,3-Dihydroxybiphenyl 1,2-Dioxygenase, domain 1"/>
    <property type="match status" value="1"/>
</dbReference>
<dbReference type="InterPro" id="IPR037523">
    <property type="entry name" value="VOC_core"/>
</dbReference>
<dbReference type="InterPro" id="IPR004360">
    <property type="entry name" value="Glyas_Fos-R_dOase_dom"/>
</dbReference>
<protein>
    <submittedName>
        <fullName evidence="2">Biphenyl-2,3-diol 1,2-dioxygenase 2</fullName>
    </submittedName>
</protein>
<dbReference type="EMBL" id="VYYT01000202">
    <property type="protein sequence ID" value="KAK2757151.1"/>
    <property type="molecule type" value="Genomic_DNA"/>
</dbReference>
<gene>
    <name evidence="2" type="ORF">CKAH01_17025</name>
</gene>
<dbReference type="AlphaFoldDB" id="A0AAD9YDP6"/>
<organism evidence="2 3">
    <name type="scientific">Colletotrichum kahawae</name>
    <name type="common">Coffee berry disease fungus</name>
    <dbReference type="NCBI Taxonomy" id="34407"/>
    <lineage>
        <taxon>Eukaryota</taxon>
        <taxon>Fungi</taxon>
        <taxon>Dikarya</taxon>
        <taxon>Ascomycota</taxon>
        <taxon>Pezizomycotina</taxon>
        <taxon>Sordariomycetes</taxon>
        <taxon>Hypocreomycetidae</taxon>
        <taxon>Glomerellales</taxon>
        <taxon>Glomerellaceae</taxon>
        <taxon>Colletotrichum</taxon>
        <taxon>Colletotrichum gloeosporioides species complex</taxon>
    </lineage>
</organism>
<keyword evidence="3" id="KW-1185">Reference proteome</keyword>